<keyword evidence="3 5" id="KW-1133">Transmembrane helix</keyword>
<evidence type="ECO:0000313" key="8">
    <source>
        <dbReference type="Proteomes" id="UP000523545"/>
    </source>
</evidence>
<keyword evidence="2 5" id="KW-0812">Transmembrane</keyword>
<dbReference type="GO" id="GO:0140359">
    <property type="term" value="F:ABC-type transporter activity"/>
    <property type="evidence" value="ECO:0007669"/>
    <property type="project" value="InterPro"/>
</dbReference>
<accession>A0A7Y9WYW2</accession>
<keyword evidence="8" id="KW-1185">Reference proteome</keyword>
<feature type="transmembrane region" description="Helical" evidence="5">
    <location>
        <begin position="48"/>
        <end position="68"/>
    </location>
</feature>
<feature type="transmembrane region" description="Helical" evidence="5">
    <location>
        <begin position="89"/>
        <end position="110"/>
    </location>
</feature>
<evidence type="ECO:0000256" key="2">
    <source>
        <dbReference type="ARBA" id="ARBA00022692"/>
    </source>
</evidence>
<feature type="transmembrane region" description="Helical" evidence="5">
    <location>
        <begin position="216"/>
        <end position="236"/>
    </location>
</feature>
<dbReference type="AlphaFoldDB" id="A0A7Y9WYW2"/>
<sequence length="243" mass="25762">MRAYLRFELRRLVRDLRLLLFTVLSPVVTYVIFSSVGPDGDRLEGVDAAAALMVGLAGYGAVAGVLSVGTSVSQERALGWLHQLRITPLPAWQAVAAKAVVCTLSGVPAIVAVGVTGRIQHHVELGAGRWIALLLLMWAGTAPFALLGLAIGYGLTPQLAQPVNFLAFLGLSVLGGLLVPVAYFPAALRHLAHALPTYRFAELGWRSVAGLAPTPSGLAVLTAWAMAFGFLAAWAYRRSTVLR</sequence>
<keyword evidence="4 5" id="KW-0472">Membrane</keyword>
<evidence type="ECO:0000256" key="5">
    <source>
        <dbReference type="SAM" id="Phobius"/>
    </source>
</evidence>
<organism evidence="7 8">
    <name type="scientific">Micromonospora jinlongensis</name>
    <dbReference type="NCBI Taxonomy" id="1287877"/>
    <lineage>
        <taxon>Bacteria</taxon>
        <taxon>Bacillati</taxon>
        <taxon>Actinomycetota</taxon>
        <taxon>Actinomycetes</taxon>
        <taxon>Micromonosporales</taxon>
        <taxon>Micromonosporaceae</taxon>
        <taxon>Micromonospora</taxon>
    </lineage>
</organism>
<dbReference type="InterPro" id="IPR013525">
    <property type="entry name" value="ABC2_TM"/>
</dbReference>
<dbReference type="Pfam" id="PF01061">
    <property type="entry name" value="ABC2_membrane"/>
    <property type="match status" value="1"/>
</dbReference>
<dbReference type="GO" id="GO:0016020">
    <property type="term" value="C:membrane"/>
    <property type="evidence" value="ECO:0007669"/>
    <property type="project" value="UniProtKB-SubCell"/>
</dbReference>
<feature type="transmembrane region" description="Helical" evidence="5">
    <location>
        <begin position="130"/>
        <end position="153"/>
    </location>
</feature>
<dbReference type="Proteomes" id="UP000523545">
    <property type="component" value="Unassembled WGS sequence"/>
</dbReference>
<evidence type="ECO:0000256" key="4">
    <source>
        <dbReference type="ARBA" id="ARBA00023136"/>
    </source>
</evidence>
<feature type="transmembrane region" description="Helical" evidence="5">
    <location>
        <begin position="16"/>
        <end position="36"/>
    </location>
</feature>
<feature type="transmembrane region" description="Helical" evidence="5">
    <location>
        <begin position="165"/>
        <end position="186"/>
    </location>
</feature>
<evidence type="ECO:0000256" key="3">
    <source>
        <dbReference type="ARBA" id="ARBA00022989"/>
    </source>
</evidence>
<protein>
    <submittedName>
        <fullName evidence="7">ABC-2 type transport system permease protein</fullName>
    </submittedName>
</protein>
<reference evidence="7 8" key="1">
    <citation type="submission" date="2020-07" db="EMBL/GenBank/DDBJ databases">
        <title>Sequencing the genomes of 1000 actinobacteria strains.</title>
        <authorList>
            <person name="Klenk H.-P."/>
        </authorList>
    </citation>
    <scope>NUCLEOTIDE SEQUENCE [LARGE SCALE GENOMIC DNA]</scope>
    <source>
        <strain evidence="7 8">DSM 45876</strain>
    </source>
</reference>
<dbReference type="RefSeq" id="WP_179779631.1">
    <property type="nucleotide sequence ID" value="NZ_JACCHK010000001.1"/>
</dbReference>
<name>A0A7Y9WYW2_9ACTN</name>
<dbReference type="PANTHER" id="PTHR43229">
    <property type="entry name" value="NODULATION PROTEIN J"/>
    <property type="match status" value="1"/>
</dbReference>
<feature type="domain" description="ABC-2 type transporter transmembrane" evidence="6">
    <location>
        <begin position="3"/>
        <end position="200"/>
    </location>
</feature>
<dbReference type="InterPro" id="IPR051784">
    <property type="entry name" value="Nod_factor_ABC_transporter"/>
</dbReference>
<dbReference type="PANTHER" id="PTHR43229:SF2">
    <property type="entry name" value="NODULATION PROTEIN J"/>
    <property type="match status" value="1"/>
</dbReference>
<evidence type="ECO:0000259" key="6">
    <source>
        <dbReference type="Pfam" id="PF01061"/>
    </source>
</evidence>
<proteinExistence type="predicted"/>
<gene>
    <name evidence="7" type="ORF">HNR22_001406</name>
</gene>
<evidence type="ECO:0000256" key="1">
    <source>
        <dbReference type="ARBA" id="ARBA00004141"/>
    </source>
</evidence>
<comment type="caution">
    <text evidence="7">The sequence shown here is derived from an EMBL/GenBank/DDBJ whole genome shotgun (WGS) entry which is preliminary data.</text>
</comment>
<comment type="subcellular location">
    <subcellularLocation>
        <location evidence="1">Membrane</location>
        <topology evidence="1">Multi-pass membrane protein</topology>
    </subcellularLocation>
</comment>
<evidence type="ECO:0000313" key="7">
    <source>
        <dbReference type="EMBL" id="NYH41679.1"/>
    </source>
</evidence>
<dbReference type="EMBL" id="JACCHK010000001">
    <property type="protein sequence ID" value="NYH41679.1"/>
    <property type="molecule type" value="Genomic_DNA"/>
</dbReference>